<dbReference type="InterPro" id="IPR010131">
    <property type="entry name" value="MdtP/NodT-like"/>
</dbReference>
<evidence type="ECO:0000313" key="5">
    <source>
        <dbReference type="Proteomes" id="UP000291822"/>
    </source>
</evidence>
<comment type="similarity">
    <text evidence="1 2">Belongs to the outer membrane factor (OMF) (TC 1.B.17) family.</text>
</comment>
<dbReference type="EMBL" id="SJTG01000002">
    <property type="protein sequence ID" value="TCI09630.1"/>
    <property type="molecule type" value="Genomic_DNA"/>
</dbReference>
<accession>A0A4R0YTN6</accession>
<keyword evidence="2" id="KW-0812">Transmembrane</keyword>
<comment type="subcellular location">
    <subcellularLocation>
        <location evidence="2">Cell outer membrane</location>
        <topology evidence="2">Lipid-anchor</topology>
    </subcellularLocation>
</comment>
<dbReference type="AlphaFoldDB" id="A0A4R0YTN6"/>
<keyword evidence="2" id="KW-0472">Membrane</keyword>
<name>A0A4R0YTN6_9GAMM</name>
<evidence type="ECO:0000256" key="2">
    <source>
        <dbReference type="RuleBase" id="RU362097"/>
    </source>
</evidence>
<dbReference type="PANTHER" id="PTHR30203">
    <property type="entry name" value="OUTER MEMBRANE CATION EFFLUX PROTEIN"/>
    <property type="match status" value="1"/>
</dbReference>
<dbReference type="Gene3D" id="2.20.200.10">
    <property type="entry name" value="Outer membrane efflux proteins (OEP)"/>
    <property type="match status" value="1"/>
</dbReference>
<feature type="region of interest" description="Disordered" evidence="3">
    <location>
        <begin position="19"/>
        <end position="45"/>
    </location>
</feature>
<dbReference type="InterPro" id="IPR003423">
    <property type="entry name" value="OMP_efflux"/>
</dbReference>
<keyword evidence="2" id="KW-0564">Palmitate</keyword>
<dbReference type="GO" id="GO:0015562">
    <property type="term" value="F:efflux transmembrane transporter activity"/>
    <property type="evidence" value="ECO:0007669"/>
    <property type="project" value="InterPro"/>
</dbReference>
<keyword evidence="2" id="KW-1134">Transmembrane beta strand</keyword>
<dbReference type="GO" id="GO:0009279">
    <property type="term" value="C:cell outer membrane"/>
    <property type="evidence" value="ECO:0007669"/>
    <property type="project" value="UniProtKB-SubCell"/>
</dbReference>
<gene>
    <name evidence="4" type="ORF">EZM97_11740</name>
</gene>
<organism evidence="4 5">
    <name type="scientific">Dyella soli</name>
    <dbReference type="NCBI Taxonomy" id="522319"/>
    <lineage>
        <taxon>Bacteria</taxon>
        <taxon>Pseudomonadati</taxon>
        <taxon>Pseudomonadota</taxon>
        <taxon>Gammaproteobacteria</taxon>
        <taxon>Lysobacterales</taxon>
        <taxon>Rhodanobacteraceae</taxon>
        <taxon>Dyella</taxon>
    </lineage>
</organism>
<dbReference type="NCBIfam" id="TIGR01845">
    <property type="entry name" value="outer_NodT"/>
    <property type="match status" value="1"/>
</dbReference>
<dbReference type="SUPFAM" id="SSF56954">
    <property type="entry name" value="Outer membrane efflux proteins (OEP)"/>
    <property type="match status" value="1"/>
</dbReference>
<reference evidence="4 5" key="1">
    <citation type="submission" date="2019-02" db="EMBL/GenBank/DDBJ databases">
        <title>Dyella amyloliquefaciens sp. nov., isolated from forest soil.</title>
        <authorList>
            <person name="Gao Z.-H."/>
            <person name="Qiu L.-H."/>
        </authorList>
    </citation>
    <scope>NUCLEOTIDE SEQUENCE [LARGE SCALE GENOMIC DNA]</scope>
    <source>
        <strain evidence="4 5">KACC 12747</strain>
    </source>
</reference>
<evidence type="ECO:0000313" key="4">
    <source>
        <dbReference type="EMBL" id="TCI09630.1"/>
    </source>
</evidence>
<dbReference type="PANTHER" id="PTHR30203:SF33">
    <property type="entry name" value="BLR4455 PROTEIN"/>
    <property type="match status" value="1"/>
</dbReference>
<sequence>MTAAAFAVVTLAGCAFAPPARSPASPSPGSYTAEPMPASSKEADGVAQHFDQGAAAVPDWWRLYGSDTLDAWVAEGLSNSPSLESARHTLEAVRQQYRAQVGSTMLPSIDANGLASRQRTLGLPNVGPTTTLYNVYAGQLSLSYTFDFFGAARFGVKRAAAQVDLQRYELETARRTLAANIVVTAINASALAEQVRTTERLTVLAHEQASLTEKAYQAGAASHDDVLAAQQNAASVDALLPPLEIQAQRARHTLATLMGRTPDQAPTALPLSQFHLPSDVPVSIPSDLLQQRPDVLAAEAAVQAASAQVGVATANMFPHISLSASLGSAAFNTASLFTGAGAIWGAGVSLAQPLFHGGALKAQRKEAMANYDAAVAQYRQTVLNAFQNVADSMVALNQDASTLRASQTASTAAEQSFADTHARYQLGAVAYPVTVDSEQRMQNARLAVTQAAASRLVDTAALFQAMGTPPGAEQSDKPYQASR</sequence>
<keyword evidence="2" id="KW-0732">Signal</keyword>
<evidence type="ECO:0000256" key="3">
    <source>
        <dbReference type="SAM" id="MobiDB-lite"/>
    </source>
</evidence>
<comment type="caution">
    <text evidence="4">The sequence shown here is derived from an EMBL/GenBank/DDBJ whole genome shotgun (WGS) entry which is preliminary data.</text>
</comment>
<dbReference type="Pfam" id="PF02321">
    <property type="entry name" value="OEP"/>
    <property type="match status" value="2"/>
</dbReference>
<feature type="chain" id="PRO_5021040960" evidence="2">
    <location>
        <begin position="18"/>
        <end position="483"/>
    </location>
</feature>
<protein>
    <submittedName>
        <fullName evidence="4">Efflux transporter outer membrane subunit</fullName>
    </submittedName>
</protein>
<dbReference type="Proteomes" id="UP000291822">
    <property type="component" value="Unassembled WGS sequence"/>
</dbReference>
<feature type="compositionally biased region" description="Low complexity" evidence="3">
    <location>
        <begin position="19"/>
        <end position="30"/>
    </location>
</feature>
<dbReference type="RefSeq" id="WP_131406852.1">
    <property type="nucleotide sequence ID" value="NZ_SJTG01000002.1"/>
</dbReference>
<proteinExistence type="inferred from homology"/>
<keyword evidence="2" id="KW-0449">Lipoprotein</keyword>
<feature type="signal peptide" evidence="2">
    <location>
        <begin position="1"/>
        <end position="17"/>
    </location>
</feature>
<dbReference type="Gene3D" id="1.20.1600.10">
    <property type="entry name" value="Outer membrane efflux proteins (OEP)"/>
    <property type="match status" value="1"/>
</dbReference>
<evidence type="ECO:0000256" key="1">
    <source>
        <dbReference type="ARBA" id="ARBA00007613"/>
    </source>
</evidence>
<keyword evidence="5" id="KW-1185">Reference proteome</keyword>